<reference evidence="5" key="1">
    <citation type="submission" date="2020-06" db="EMBL/GenBank/DDBJ databases">
        <title>WGS assembly of Ceratodon purpureus strain R40.</title>
        <authorList>
            <person name="Carey S.B."/>
            <person name="Jenkins J."/>
            <person name="Shu S."/>
            <person name="Lovell J.T."/>
            <person name="Sreedasyam A."/>
            <person name="Maumus F."/>
            <person name="Tiley G.P."/>
            <person name="Fernandez-Pozo N."/>
            <person name="Barry K."/>
            <person name="Chen C."/>
            <person name="Wang M."/>
            <person name="Lipzen A."/>
            <person name="Daum C."/>
            <person name="Saski C.A."/>
            <person name="Payton A.C."/>
            <person name="Mcbreen J.C."/>
            <person name="Conrad R.E."/>
            <person name="Kollar L.M."/>
            <person name="Olsson S."/>
            <person name="Huttunen S."/>
            <person name="Landis J.B."/>
            <person name="Wickett N.J."/>
            <person name="Johnson M.G."/>
            <person name="Rensing S.A."/>
            <person name="Grimwood J."/>
            <person name="Schmutz J."/>
            <person name="Mcdaniel S.F."/>
        </authorList>
    </citation>
    <scope>NUCLEOTIDE SEQUENCE</scope>
    <source>
        <strain evidence="5">R40</strain>
    </source>
</reference>
<evidence type="ECO:0000256" key="2">
    <source>
        <dbReference type="ARBA" id="ARBA00023163"/>
    </source>
</evidence>
<feature type="compositionally biased region" description="Polar residues" evidence="3">
    <location>
        <begin position="615"/>
        <end position="624"/>
    </location>
</feature>
<keyword evidence="1" id="KW-0805">Transcription regulation</keyword>
<feature type="compositionally biased region" description="Low complexity" evidence="3">
    <location>
        <begin position="20"/>
        <end position="30"/>
    </location>
</feature>
<feature type="region of interest" description="Disordered" evidence="3">
    <location>
        <begin position="1"/>
        <end position="41"/>
    </location>
</feature>
<feature type="domain" description="BHLH" evidence="4">
    <location>
        <begin position="327"/>
        <end position="377"/>
    </location>
</feature>
<proteinExistence type="predicted"/>
<gene>
    <name evidence="5" type="ORF">KC19_7G005200</name>
</gene>
<dbReference type="AlphaFoldDB" id="A0A8T0H9B7"/>
<sequence>MAFIATAGQKHLGPERVRRSSSSLGYSSYGDLAPGDSAAQQQRDFHVVQRHTMAQQQAERPQSHHFALSEDTKPSTHDFLSLYDKGSQQIENGSSPGVSSSLTTHDFLQPLERNGARSTYREAPASREKHTRAENIQLRSSTPASGERILPAALPSYTAIQVPYGVPPNHMIRMVSDNEALRSRSYPTATLSSREEHSGGPETMRGIEVAVDPEVANARDSLAYWSGVRFKFGMPSDLTFPAGSPAAKSAVENGHQSIPALAKQWTQAAQGMIEGPKRRARPPSEEDEDDDDDLSERPKGNRKDPVSYKGDATHRVDAKNGDMRGGTPRSKHSATEQRRRSKINDRFQRLRDLVPHSDQKRDKASFLLEVIEYIQVLQEKVRKYETAEQGRHQDRIKSMVWDLCKQRGAGGSGDETSQINALVFAKDFSSGVGPVDIKPVPDVNADACAERPSDQAALTSEVQSTGGTNAQQGSSRPACSIHSCVSSLDGEKENATVLTAQPLTVEVPLQQAIPLPYALPIVPSKLQREQDDGRATPASNSPAKEKLSDLDPVSSRENGYNPGYARSSSPDHQFDMRPRFSPARQADHTSGQESKADPQMPAAATFVGRIDGAQGQPSTTSASRQPHGAGHDQDNVSKHVRHPHTHQNDQATPGDGSAASLSPDQRPPRIQGGVINVSSVYSQGLLDTLTRALQSSGVDLSQANISVQIDLGKNATVAPADTSTKVATTPESSAQSHQSQGRTRPAPVIAELEPAMKRPKLEN</sequence>
<evidence type="ECO:0000259" key="4">
    <source>
        <dbReference type="PROSITE" id="PS50888"/>
    </source>
</evidence>
<dbReference type="InterPro" id="IPR044295">
    <property type="entry name" value="BIM1/2/3"/>
</dbReference>
<feature type="region of interest" description="Disordered" evidence="3">
    <location>
        <begin position="450"/>
        <end position="480"/>
    </location>
</feature>
<keyword evidence="6" id="KW-1185">Reference proteome</keyword>
<dbReference type="InterPro" id="IPR036638">
    <property type="entry name" value="HLH_DNA-bd_sf"/>
</dbReference>
<feature type="compositionally biased region" description="Polar residues" evidence="3">
    <location>
        <begin position="456"/>
        <end position="477"/>
    </location>
</feature>
<dbReference type="EMBL" id="CM026428">
    <property type="protein sequence ID" value="KAG0565662.1"/>
    <property type="molecule type" value="Genomic_DNA"/>
</dbReference>
<dbReference type="GO" id="GO:0046983">
    <property type="term" value="F:protein dimerization activity"/>
    <property type="evidence" value="ECO:0007669"/>
    <property type="project" value="InterPro"/>
</dbReference>
<feature type="region of interest" description="Disordered" evidence="3">
    <location>
        <begin position="527"/>
        <end position="672"/>
    </location>
</feature>
<dbReference type="CDD" id="cd11453">
    <property type="entry name" value="bHLH_AtBIM_like"/>
    <property type="match status" value="1"/>
</dbReference>
<evidence type="ECO:0000256" key="3">
    <source>
        <dbReference type="SAM" id="MobiDB-lite"/>
    </source>
</evidence>
<keyword evidence="2" id="KW-0804">Transcription</keyword>
<feature type="compositionally biased region" description="Basic and acidic residues" evidence="3">
    <location>
        <begin position="333"/>
        <end position="347"/>
    </location>
</feature>
<dbReference type="PROSITE" id="PS50888">
    <property type="entry name" value="BHLH"/>
    <property type="match status" value="1"/>
</dbReference>
<dbReference type="GO" id="GO:0006351">
    <property type="term" value="P:DNA-templated transcription"/>
    <property type="evidence" value="ECO:0007669"/>
    <property type="project" value="InterPro"/>
</dbReference>
<dbReference type="SMART" id="SM00353">
    <property type="entry name" value="HLH"/>
    <property type="match status" value="1"/>
</dbReference>
<feature type="region of interest" description="Disordered" evidence="3">
    <location>
        <begin position="720"/>
        <end position="763"/>
    </location>
</feature>
<feature type="compositionally biased region" description="Polar residues" evidence="3">
    <location>
        <begin position="721"/>
        <end position="742"/>
    </location>
</feature>
<dbReference type="Pfam" id="PF00010">
    <property type="entry name" value="HLH"/>
    <property type="match status" value="1"/>
</dbReference>
<accession>A0A8T0H9B7</accession>
<dbReference type="PANTHER" id="PTHR46412">
    <property type="entry name" value="BES1-INTERACTING MYC-LIKE PROTEIN"/>
    <property type="match status" value="1"/>
</dbReference>
<dbReference type="Gene3D" id="4.10.280.10">
    <property type="entry name" value="Helix-loop-helix DNA-binding domain"/>
    <property type="match status" value="1"/>
</dbReference>
<feature type="region of interest" description="Disordered" evidence="3">
    <location>
        <begin position="265"/>
        <end position="347"/>
    </location>
</feature>
<evidence type="ECO:0000313" key="6">
    <source>
        <dbReference type="Proteomes" id="UP000822688"/>
    </source>
</evidence>
<organism evidence="5 6">
    <name type="scientific">Ceratodon purpureus</name>
    <name type="common">Fire moss</name>
    <name type="synonym">Dicranum purpureum</name>
    <dbReference type="NCBI Taxonomy" id="3225"/>
    <lineage>
        <taxon>Eukaryota</taxon>
        <taxon>Viridiplantae</taxon>
        <taxon>Streptophyta</taxon>
        <taxon>Embryophyta</taxon>
        <taxon>Bryophyta</taxon>
        <taxon>Bryophytina</taxon>
        <taxon>Bryopsida</taxon>
        <taxon>Dicranidae</taxon>
        <taxon>Pseudoditrichales</taxon>
        <taxon>Ditrichaceae</taxon>
        <taxon>Ceratodon</taxon>
    </lineage>
</organism>
<feature type="region of interest" description="Disordered" evidence="3">
    <location>
        <begin position="54"/>
        <end position="79"/>
    </location>
</feature>
<protein>
    <recommendedName>
        <fullName evidence="4">BHLH domain-containing protein</fullName>
    </recommendedName>
</protein>
<feature type="compositionally biased region" description="Basic and acidic residues" evidence="3">
    <location>
        <begin position="67"/>
        <end position="76"/>
    </location>
</feature>
<feature type="compositionally biased region" description="Basic and acidic residues" evidence="3">
    <location>
        <begin position="295"/>
        <end position="322"/>
    </location>
</feature>
<feature type="region of interest" description="Disordered" evidence="3">
    <location>
        <begin position="110"/>
        <end position="131"/>
    </location>
</feature>
<comment type="caution">
    <text evidence="5">The sequence shown here is derived from an EMBL/GenBank/DDBJ whole genome shotgun (WGS) entry which is preliminary data.</text>
</comment>
<dbReference type="SUPFAM" id="SSF47459">
    <property type="entry name" value="HLH, helix-loop-helix DNA-binding domain"/>
    <property type="match status" value="1"/>
</dbReference>
<feature type="compositionally biased region" description="Acidic residues" evidence="3">
    <location>
        <begin position="285"/>
        <end position="294"/>
    </location>
</feature>
<feature type="region of interest" description="Disordered" evidence="3">
    <location>
        <begin position="187"/>
        <end position="206"/>
    </location>
</feature>
<evidence type="ECO:0000256" key="1">
    <source>
        <dbReference type="ARBA" id="ARBA00023015"/>
    </source>
</evidence>
<dbReference type="Proteomes" id="UP000822688">
    <property type="component" value="Chromosome 7"/>
</dbReference>
<name>A0A8T0H9B7_CERPU</name>
<evidence type="ECO:0000313" key="5">
    <source>
        <dbReference type="EMBL" id="KAG0565662.1"/>
    </source>
</evidence>
<dbReference type="PANTHER" id="PTHR46412:SF3">
    <property type="entry name" value="TRANSCRIPTION FACTOR BIM1"/>
    <property type="match status" value="1"/>
</dbReference>
<feature type="compositionally biased region" description="Basic and acidic residues" evidence="3">
    <location>
        <begin position="754"/>
        <end position="763"/>
    </location>
</feature>
<dbReference type="GO" id="GO:0003700">
    <property type="term" value="F:DNA-binding transcription factor activity"/>
    <property type="evidence" value="ECO:0007669"/>
    <property type="project" value="InterPro"/>
</dbReference>
<dbReference type="InterPro" id="IPR011598">
    <property type="entry name" value="bHLH_dom"/>
</dbReference>